<dbReference type="PANTHER" id="PTHR33823">
    <property type="entry name" value="RNA POLYMERASE-BINDING TRANSCRIPTION FACTOR DKSA-RELATED"/>
    <property type="match status" value="1"/>
</dbReference>
<keyword evidence="1" id="KW-0479">Metal-binding</keyword>
<keyword evidence="2" id="KW-0863">Zinc-finger</keyword>
<name>A0ABP9WXY0_9CHLR</name>
<sequence length="117" mass="13217">MTLSKAQLGYFKDRLHDIHNHLNEEVQRLEEATNQLNQDAEFGVSNHIADDASDIFEREKNFALIEDRQRLIGEVEAALDRIDHGTYGICLKTGKPIPIERLEVLPYAALSIEAATS</sequence>
<keyword evidence="8" id="KW-1185">Reference proteome</keyword>
<reference evidence="7 8" key="1">
    <citation type="submission" date="2024-02" db="EMBL/GenBank/DDBJ databases">
        <title>Herpetosiphon gulosus NBRC 112829.</title>
        <authorList>
            <person name="Ichikawa N."/>
            <person name="Katano-Makiyama Y."/>
            <person name="Hidaka K."/>
        </authorList>
    </citation>
    <scope>NUCLEOTIDE SEQUENCE [LARGE SCALE GENOMIC DNA]</scope>
    <source>
        <strain evidence="7 8">NBRC 112829</strain>
    </source>
</reference>
<evidence type="ECO:0000256" key="1">
    <source>
        <dbReference type="ARBA" id="ARBA00022723"/>
    </source>
</evidence>
<evidence type="ECO:0000256" key="3">
    <source>
        <dbReference type="ARBA" id="ARBA00022833"/>
    </source>
</evidence>
<accession>A0ABP9WXY0</accession>
<organism evidence="7 8">
    <name type="scientific">Herpetosiphon gulosus</name>
    <dbReference type="NCBI Taxonomy" id="1973496"/>
    <lineage>
        <taxon>Bacteria</taxon>
        <taxon>Bacillati</taxon>
        <taxon>Chloroflexota</taxon>
        <taxon>Chloroflexia</taxon>
        <taxon>Herpetosiphonales</taxon>
        <taxon>Herpetosiphonaceae</taxon>
        <taxon>Herpetosiphon</taxon>
    </lineage>
</organism>
<evidence type="ECO:0000313" key="8">
    <source>
        <dbReference type="Proteomes" id="UP001428290"/>
    </source>
</evidence>
<comment type="caution">
    <text evidence="7">The sequence shown here is derived from an EMBL/GenBank/DDBJ whole genome shotgun (WGS) entry which is preliminary data.</text>
</comment>
<dbReference type="InterPro" id="IPR000962">
    <property type="entry name" value="Znf_DskA_TraR"/>
</dbReference>
<dbReference type="SUPFAM" id="SSF57716">
    <property type="entry name" value="Glucocorticoid receptor-like (DNA-binding domain)"/>
    <property type="match status" value="1"/>
</dbReference>
<dbReference type="Proteomes" id="UP001428290">
    <property type="component" value="Unassembled WGS sequence"/>
</dbReference>
<gene>
    <name evidence="7" type="primary">yocK</name>
    <name evidence="7" type="ORF">Hgul01_01772</name>
</gene>
<dbReference type="Pfam" id="PF01258">
    <property type="entry name" value="zf-dskA_traR"/>
    <property type="match status" value="1"/>
</dbReference>
<evidence type="ECO:0000256" key="4">
    <source>
        <dbReference type="PROSITE-ProRule" id="PRU00510"/>
    </source>
</evidence>
<dbReference type="SUPFAM" id="SSF109635">
    <property type="entry name" value="DnaK suppressor protein DksA, alpha-hairpin domain"/>
    <property type="match status" value="1"/>
</dbReference>
<evidence type="ECO:0000259" key="6">
    <source>
        <dbReference type="Pfam" id="PF01258"/>
    </source>
</evidence>
<feature type="domain" description="Zinc finger DksA/TraR C4-type" evidence="6">
    <location>
        <begin position="85"/>
        <end position="116"/>
    </location>
</feature>
<keyword evidence="3" id="KW-0862">Zinc</keyword>
<dbReference type="EMBL" id="BAABRU010000005">
    <property type="protein sequence ID" value="GAA5527979.1"/>
    <property type="molecule type" value="Genomic_DNA"/>
</dbReference>
<proteinExistence type="predicted"/>
<evidence type="ECO:0000313" key="7">
    <source>
        <dbReference type="EMBL" id="GAA5527979.1"/>
    </source>
</evidence>
<dbReference type="PANTHER" id="PTHR33823:SF4">
    <property type="entry name" value="GENERAL STRESS PROTEIN 16O"/>
    <property type="match status" value="1"/>
</dbReference>
<dbReference type="PROSITE" id="PS51128">
    <property type="entry name" value="ZF_DKSA_2"/>
    <property type="match status" value="1"/>
</dbReference>
<keyword evidence="5" id="KW-0175">Coiled coil</keyword>
<feature type="coiled-coil region" evidence="5">
    <location>
        <begin position="12"/>
        <end position="39"/>
    </location>
</feature>
<evidence type="ECO:0000256" key="2">
    <source>
        <dbReference type="ARBA" id="ARBA00022771"/>
    </source>
</evidence>
<protein>
    <submittedName>
        <fullName evidence="7">General stress protein 16O</fullName>
    </submittedName>
</protein>
<dbReference type="Gene3D" id="1.20.120.910">
    <property type="entry name" value="DksA, coiled-coil domain"/>
    <property type="match status" value="1"/>
</dbReference>
<dbReference type="InterPro" id="IPR037187">
    <property type="entry name" value="DnaK_N"/>
</dbReference>
<evidence type="ECO:0000256" key="5">
    <source>
        <dbReference type="SAM" id="Coils"/>
    </source>
</evidence>
<feature type="zinc finger region" description="dksA C4-type" evidence="4">
    <location>
        <begin position="90"/>
        <end position="114"/>
    </location>
</feature>